<name>A0A2N3N6F7_9PEZI</name>
<dbReference type="SUPFAM" id="SSF50182">
    <property type="entry name" value="Sm-like ribonucleoproteins"/>
    <property type="match status" value="1"/>
</dbReference>
<dbReference type="InterPro" id="IPR006685">
    <property type="entry name" value="MscS_channel_2nd"/>
</dbReference>
<comment type="subcellular location">
    <subcellularLocation>
        <location evidence="1">Endomembrane system</location>
        <topology evidence="1">Multi-pass membrane protein</topology>
    </subcellularLocation>
    <subcellularLocation>
        <location evidence="6">Endoplasmic reticulum membrane</location>
    </subcellularLocation>
</comment>
<evidence type="ECO:0000256" key="7">
    <source>
        <dbReference type="SAM" id="MobiDB-lite"/>
    </source>
</evidence>
<dbReference type="GO" id="GO:0005509">
    <property type="term" value="F:calcium ion binding"/>
    <property type="evidence" value="ECO:0007669"/>
    <property type="project" value="InterPro"/>
</dbReference>
<dbReference type="Proteomes" id="UP000233524">
    <property type="component" value="Unassembled WGS sequence"/>
</dbReference>
<keyword evidence="4 8" id="KW-1133">Transmembrane helix</keyword>
<dbReference type="InterPro" id="IPR010920">
    <property type="entry name" value="LSM_dom_sf"/>
</dbReference>
<dbReference type="GO" id="GO:0005789">
    <property type="term" value="C:endoplasmic reticulum membrane"/>
    <property type="evidence" value="ECO:0007669"/>
    <property type="project" value="UniProtKB-SubCell"/>
</dbReference>
<feature type="transmembrane region" description="Helical" evidence="8">
    <location>
        <begin position="162"/>
        <end position="181"/>
    </location>
</feature>
<feature type="transmembrane region" description="Helical" evidence="8">
    <location>
        <begin position="466"/>
        <end position="491"/>
    </location>
</feature>
<dbReference type="Pfam" id="PF25886">
    <property type="entry name" value="Msy1"/>
    <property type="match status" value="1"/>
</dbReference>
<dbReference type="Pfam" id="PF00924">
    <property type="entry name" value="MS_channel_2nd"/>
    <property type="match status" value="1"/>
</dbReference>
<gene>
    <name evidence="10" type="ORF">jhhlp_006642</name>
</gene>
<dbReference type="InterPro" id="IPR016688">
    <property type="entry name" value="MscS-like_plants/fungi"/>
</dbReference>
<feature type="region of interest" description="Disordered" evidence="7">
    <location>
        <begin position="79"/>
        <end position="102"/>
    </location>
</feature>
<evidence type="ECO:0000313" key="11">
    <source>
        <dbReference type="Proteomes" id="UP000233524"/>
    </source>
</evidence>
<evidence type="ECO:0000256" key="2">
    <source>
        <dbReference type="ARBA" id="ARBA00008017"/>
    </source>
</evidence>
<dbReference type="InParanoid" id="A0A2N3N6F7"/>
<protein>
    <recommendedName>
        <fullName evidence="6">Mechanosensitive ion channel protein</fullName>
    </recommendedName>
</protein>
<keyword evidence="5 6" id="KW-0472">Membrane</keyword>
<dbReference type="OrthoDB" id="544685at2759"/>
<evidence type="ECO:0000256" key="1">
    <source>
        <dbReference type="ARBA" id="ARBA00004127"/>
    </source>
</evidence>
<feature type="transmembrane region" description="Helical" evidence="8">
    <location>
        <begin position="215"/>
        <end position="233"/>
    </location>
</feature>
<dbReference type="PANTHER" id="PTHR31323:SF15">
    <property type="entry name" value="MECHANOSENSITIVE ION CHANNEL PROTEIN MSY1"/>
    <property type="match status" value="1"/>
</dbReference>
<dbReference type="InterPro" id="IPR002048">
    <property type="entry name" value="EF_hand_dom"/>
</dbReference>
<feature type="domain" description="EF-hand" evidence="9">
    <location>
        <begin position="410"/>
        <end position="445"/>
    </location>
</feature>
<evidence type="ECO:0000256" key="4">
    <source>
        <dbReference type="ARBA" id="ARBA00022989"/>
    </source>
</evidence>
<reference evidence="10 11" key="1">
    <citation type="journal article" date="2017" name="G3 (Bethesda)">
        <title>First Draft Genome Sequence of the Pathogenic Fungus Lomentospora prolificans (Formerly Scedosporium prolificans).</title>
        <authorList>
            <person name="Luo R."/>
            <person name="Zimin A."/>
            <person name="Workman R."/>
            <person name="Fan Y."/>
            <person name="Pertea G."/>
            <person name="Grossman N."/>
            <person name="Wear M.P."/>
            <person name="Jia B."/>
            <person name="Miller H."/>
            <person name="Casadevall A."/>
            <person name="Timp W."/>
            <person name="Zhang S.X."/>
            <person name="Salzberg S.L."/>
        </authorList>
    </citation>
    <scope>NUCLEOTIDE SEQUENCE [LARGE SCALE GENOMIC DNA]</scope>
    <source>
        <strain evidence="10 11">JHH-5317</strain>
    </source>
</reference>
<evidence type="ECO:0000256" key="3">
    <source>
        <dbReference type="ARBA" id="ARBA00022692"/>
    </source>
</evidence>
<keyword evidence="11" id="KW-1185">Reference proteome</keyword>
<feature type="compositionally biased region" description="Pro residues" evidence="7">
    <location>
        <begin position="1"/>
        <end position="11"/>
    </location>
</feature>
<accession>A0A2N3N6F7</accession>
<dbReference type="STRING" id="41688.A0A2N3N6F7"/>
<dbReference type="PIRSF" id="PIRSF017209">
    <property type="entry name" value="Memb_At2g17000_prd"/>
    <property type="match status" value="1"/>
</dbReference>
<dbReference type="EMBL" id="NLAX01000701">
    <property type="protein sequence ID" value="PKS08030.1"/>
    <property type="molecule type" value="Genomic_DNA"/>
</dbReference>
<dbReference type="Gene3D" id="2.30.30.60">
    <property type="match status" value="1"/>
</dbReference>
<feature type="transmembrane region" description="Helical" evidence="8">
    <location>
        <begin position="128"/>
        <end position="150"/>
    </location>
</feature>
<evidence type="ECO:0000256" key="8">
    <source>
        <dbReference type="SAM" id="Phobius"/>
    </source>
</evidence>
<keyword evidence="6" id="KW-0256">Endoplasmic reticulum</keyword>
<feature type="compositionally biased region" description="Polar residues" evidence="7">
    <location>
        <begin position="788"/>
        <end position="803"/>
    </location>
</feature>
<organism evidence="10 11">
    <name type="scientific">Lomentospora prolificans</name>
    <dbReference type="NCBI Taxonomy" id="41688"/>
    <lineage>
        <taxon>Eukaryota</taxon>
        <taxon>Fungi</taxon>
        <taxon>Dikarya</taxon>
        <taxon>Ascomycota</taxon>
        <taxon>Pezizomycotina</taxon>
        <taxon>Sordariomycetes</taxon>
        <taxon>Hypocreomycetidae</taxon>
        <taxon>Microascales</taxon>
        <taxon>Microascaceae</taxon>
        <taxon>Lomentospora</taxon>
    </lineage>
</organism>
<dbReference type="GO" id="GO:0005262">
    <property type="term" value="F:calcium channel activity"/>
    <property type="evidence" value="ECO:0007669"/>
    <property type="project" value="TreeGrafter"/>
</dbReference>
<feature type="transmembrane region" description="Helical" evidence="8">
    <location>
        <begin position="253"/>
        <end position="274"/>
    </location>
</feature>
<comment type="similarity">
    <text evidence="2 6">Belongs to the MscS (TC 1.A.23) family.</text>
</comment>
<keyword evidence="3 8" id="KW-0812">Transmembrane</keyword>
<sequence>MSPPPAPPPTEAPSLQDPFDEKFSPNTANTLYPSRHDHTAFSLVGTRDQDTLLLDEVELQRAERLVSTREHDLTTRGTKLRTNESDDGDDVNFAPPETRTRVPETKKTDAPLYRFWLRLKKFPRFIRFFLYLIPGALLLLIPVLIGLYVVTPGSSAVGGEGGVYLMWFGIWLEIVWCSLWVSRMITSVMPWLFKALATIFASNTPKKWKDIGRQLELHTGLFLWLLAVLVSYLPTLDNHRVPVGEGKEQPKVGWIPILYKVIISFFVLATLNFIEKILIQWIATSFHQRTYALRQMNNKAAIQILTRLYEYSKTKIPDVDDTDLPSGARTPMQAFSENARQAWSKVGVFANKLGNDFIGRKVHVNHPRKVVTELLRETKSAHVLARIIYRALRVEQRENILLEDMQIVFPDADEAEEAFGIFDRDLNGDISMEEFEGVCNEIHLERKAIAASMKDLDSVIKKLDNVFVFVIVVIAIIVLVSIISGSAAAALTSAGTTILGLAWMLQATAQEFLQSIIFVFVKHPFDVGDRVTVYGNTGALGRGDDYYVTAISLLYTEFKKMEGHIVQAPNSTLNTLFILNHRRSNGLADPIELKIRFGTTEEQVNELKTRMREFCLANKRDYHARILTEVKTLDEMRSATMNFIFFHKSSYQNELLRLSRHNRFATELMRQMIDIGIQGPYRNEPGGSREFPMFWQGMAPPAYASHDIRKDNFHSDNPSTLEELGRKMSTATGLSRLRTEPRVSELAEESFADFQDVYSNRRELNVNRNRSMRESIHERRSNDISVASPTLDRTGTVHSNLSNGRRIWGRHRQGSRPPPPPPGSTSEIV</sequence>
<dbReference type="GO" id="GO:0006874">
    <property type="term" value="P:intracellular calcium ion homeostasis"/>
    <property type="evidence" value="ECO:0007669"/>
    <property type="project" value="TreeGrafter"/>
</dbReference>
<evidence type="ECO:0000256" key="5">
    <source>
        <dbReference type="ARBA" id="ARBA00023136"/>
    </source>
</evidence>
<evidence type="ECO:0000259" key="9">
    <source>
        <dbReference type="PROSITE" id="PS50222"/>
    </source>
</evidence>
<evidence type="ECO:0000256" key="6">
    <source>
        <dbReference type="PIRNR" id="PIRNR017209"/>
    </source>
</evidence>
<dbReference type="PANTHER" id="PTHR31323">
    <property type="entry name" value="MECHANOSENSITIVE ION CHANNEL PROTEIN MSY2"/>
    <property type="match status" value="1"/>
</dbReference>
<dbReference type="Gene3D" id="1.10.238.10">
    <property type="entry name" value="EF-hand"/>
    <property type="match status" value="1"/>
</dbReference>
<dbReference type="AlphaFoldDB" id="A0A2N3N6F7"/>
<evidence type="ECO:0000313" key="10">
    <source>
        <dbReference type="EMBL" id="PKS08030.1"/>
    </source>
</evidence>
<dbReference type="InterPro" id="IPR023408">
    <property type="entry name" value="MscS_beta-dom_sf"/>
</dbReference>
<dbReference type="InterPro" id="IPR058650">
    <property type="entry name" value="Msy1/2-like"/>
</dbReference>
<feature type="region of interest" description="Disordered" evidence="7">
    <location>
        <begin position="788"/>
        <end position="829"/>
    </location>
</feature>
<comment type="caution">
    <text evidence="10">The sequence shown here is derived from an EMBL/GenBank/DDBJ whole genome shotgun (WGS) entry which is preliminary data.</text>
</comment>
<feature type="region of interest" description="Disordered" evidence="7">
    <location>
        <begin position="1"/>
        <end position="34"/>
    </location>
</feature>
<proteinExistence type="inferred from homology"/>
<dbReference type="VEuPathDB" id="FungiDB:jhhlp_006642"/>
<dbReference type="PROSITE" id="PS50222">
    <property type="entry name" value="EF_HAND_2"/>
    <property type="match status" value="1"/>
</dbReference>